<proteinExistence type="predicted"/>
<comment type="caution">
    <text evidence="2">The sequence shown here is derived from an EMBL/GenBank/DDBJ whole genome shotgun (WGS) entry which is preliminary data.</text>
</comment>
<accession>A0A9P6D183</accession>
<dbReference type="EMBL" id="MU155213">
    <property type="protein sequence ID" value="KAF9479423.1"/>
    <property type="molecule type" value="Genomic_DNA"/>
</dbReference>
<organism evidence="2 3">
    <name type="scientific">Pholiota conissans</name>
    <dbReference type="NCBI Taxonomy" id="109636"/>
    <lineage>
        <taxon>Eukaryota</taxon>
        <taxon>Fungi</taxon>
        <taxon>Dikarya</taxon>
        <taxon>Basidiomycota</taxon>
        <taxon>Agaricomycotina</taxon>
        <taxon>Agaricomycetes</taxon>
        <taxon>Agaricomycetidae</taxon>
        <taxon>Agaricales</taxon>
        <taxon>Agaricineae</taxon>
        <taxon>Strophariaceae</taxon>
        <taxon>Pholiota</taxon>
    </lineage>
</organism>
<sequence length="102" mass="11697">MIWMLMGFILFTGQSSTVCILQFLIIRAFRINSRWVGNSGERNTAFVVMDRTPLRPHIANPSYCYLCHIDQLRGAARDVVDVAQPSFEEPPLMTYLWCSVLV</sequence>
<gene>
    <name evidence="2" type="ORF">BDN70DRAFT_692498</name>
</gene>
<evidence type="ECO:0000256" key="1">
    <source>
        <dbReference type="SAM" id="Phobius"/>
    </source>
</evidence>
<keyword evidence="1" id="KW-0812">Transmembrane</keyword>
<evidence type="ECO:0000313" key="2">
    <source>
        <dbReference type="EMBL" id="KAF9479423.1"/>
    </source>
</evidence>
<keyword evidence="1" id="KW-0472">Membrane</keyword>
<name>A0A9P6D183_9AGAR</name>
<feature type="transmembrane region" description="Helical" evidence="1">
    <location>
        <begin position="6"/>
        <end position="26"/>
    </location>
</feature>
<protein>
    <submittedName>
        <fullName evidence="2">Uncharacterized protein</fullName>
    </submittedName>
</protein>
<dbReference type="Proteomes" id="UP000807469">
    <property type="component" value="Unassembled WGS sequence"/>
</dbReference>
<reference evidence="2" key="1">
    <citation type="submission" date="2020-11" db="EMBL/GenBank/DDBJ databases">
        <authorList>
            <consortium name="DOE Joint Genome Institute"/>
            <person name="Ahrendt S."/>
            <person name="Riley R."/>
            <person name="Andreopoulos W."/>
            <person name="Labutti K."/>
            <person name="Pangilinan J."/>
            <person name="Ruiz-Duenas F.J."/>
            <person name="Barrasa J.M."/>
            <person name="Sanchez-Garcia M."/>
            <person name="Camarero S."/>
            <person name="Miyauchi S."/>
            <person name="Serrano A."/>
            <person name="Linde D."/>
            <person name="Babiker R."/>
            <person name="Drula E."/>
            <person name="Ayuso-Fernandez I."/>
            <person name="Pacheco R."/>
            <person name="Padilla G."/>
            <person name="Ferreira P."/>
            <person name="Barriuso J."/>
            <person name="Kellner H."/>
            <person name="Castanera R."/>
            <person name="Alfaro M."/>
            <person name="Ramirez L."/>
            <person name="Pisabarro A.G."/>
            <person name="Kuo A."/>
            <person name="Tritt A."/>
            <person name="Lipzen A."/>
            <person name="He G."/>
            <person name="Yan M."/>
            <person name="Ng V."/>
            <person name="Cullen D."/>
            <person name="Martin F."/>
            <person name="Rosso M.-N."/>
            <person name="Henrissat B."/>
            <person name="Hibbett D."/>
            <person name="Martinez A.T."/>
            <person name="Grigoriev I.V."/>
        </authorList>
    </citation>
    <scope>NUCLEOTIDE SEQUENCE</scope>
    <source>
        <strain evidence="2">CIRM-BRFM 674</strain>
    </source>
</reference>
<keyword evidence="1" id="KW-1133">Transmembrane helix</keyword>
<dbReference type="AlphaFoldDB" id="A0A9P6D183"/>
<keyword evidence="3" id="KW-1185">Reference proteome</keyword>
<evidence type="ECO:0000313" key="3">
    <source>
        <dbReference type="Proteomes" id="UP000807469"/>
    </source>
</evidence>